<evidence type="ECO:0000313" key="2">
    <source>
        <dbReference type="Proteomes" id="UP000634136"/>
    </source>
</evidence>
<keyword evidence="2" id="KW-1185">Reference proteome</keyword>
<dbReference type="EMBL" id="JAAIUW010000011">
    <property type="protein sequence ID" value="KAF7810443.1"/>
    <property type="molecule type" value="Genomic_DNA"/>
</dbReference>
<reference evidence="1" key="1">
    <citation type="submission" date="2020-09" db="EMBL/GenBank/DDBJ databases">
        <title>Genome-Enabled Discovery of Anthraquinone Biosynthesis in Senna tora.</title>
        <authorList>
            <person name="Kang S.-H."/>
            <person name="Pandey R.P."/>
            <person name="Lee C.-M."/>
            <person name="Sim J.-S."/>
            <person name="Jeong J.-T."/>
            <person name="Choi B.-S."/>
            <person name="Jung M."/>
            <person name="Ginzburg D."/>
            <person name="Zhao K."/>
            <person name="Won S.Y."/>
            <person name="Oh T.-J."/>
            <person name="Yu Y."/>
            <person name="Kim N.-H."/>
            <person name="Lee O.R."/>
            <person name="Lee T.-H."/>
            <person name="Bashyal P."/>
            <person name="Kim T.-S."/>
            <person name="Lee W.-H."/>
            <person name="Kawkins C."/>
            <person name="Kim C.-K."/>
            <person name="Kim J.S."/>
            <person name="Ahn B.O."/>
            <person name="Rhee S.Y."/>
            <person name="Sohng J.K."/>
        </authorList>
    </citation>
    <scope>NUCLEOTIDE SEQUENCE</scope>
    <source>
        <tissue evidence="1">Leaf</tissue>
    </source>
</reference>
<sequence>MKRMGGWLSGEWWTNGVLAAPDSKSEQLNRNWAFSSVLASSCLVGDRQPHLFLIHAPPVPPPPPPFSFPFLPSNFRLPN</sequence>
<proteinExistence type="predicted"/>
<protein>
    <submittedName>
        <fullName evidence="1">Uncharacterized protein</fullName>
    </submittedName>
</protein>
<dbReference type="AlphaFoldDB" id="A0A834STY0"/>
<comment type="caution">
    <text evidence="1">The sequence shown here is derived from an EMBL/GenBank/DDBJ whole genome shotgun (WGS) entry which is preliminary data.</text>
</comment>
<evidence type="ECO:0000313" key="1">
    <source>
        <dbReference type="EMBL" id="KAF7810443.1"/>
    </source>
</evidence>
<accession>A0A834STY0</accession>
<dbReference type="Proteomes" id="UP000634136">
    <property type="component" value="Unassembled WGS sequence"/>
</dbReference>
<organism evidence="1 2">
    <name type="scientific">Senna tora</name>
    <dbReference type="NCBI Taxonomy" id="362788"/>
    <lineage>
        <taxon>Eukaryota</taxon>
        <taxon>Viridiplantae</taxon>
        <taxon>Streptophyta</taxon>
        <taxon>Embryophyta</taxon>
        <taxon>Tracheophyta</taxon>
        <taxon>Spermatophyta</taxon>
        <taxon>Magnoliopsida</taxon>
        <taxon>eudicotyledons</taxon>
        <taxon>Gunneridae</taxon>
        <taxon>Pentapetalae</taxon>
        <taxon>rosids</taxon>
        <taxon>fabids</taxon>
        <taxon>Fabales</taxon>
        <taxon>Fabaceae</taxon>
        <taxon>Caesalpinioideae</taxon>
        <taxon>Cassia clade</taxon>
        <taxon>Senna</taxon>
    </lineage>
</organism>
<name>A0A834STY0_9FABA</name>
<gene>
    <name evidence="1" type="ORF">G2W53_037186</name>
</gene>